<protein>
    <submittedName>
        <fullName evidence="3">Uncharacterized protein</fullName>
    </submittedName>
</protein>
<comment type="caution">
    <text evidence="3">The sequence shown here is derived from an EMBL/GenBank/DDBJ whole genome shotgun (WGS) entry which is preliminary data.</text>
</comment>
<proteinExistence type="predicted"/>
<reference evidence="3" key="1">
    <citation type="journal article" date="2014" name="Int. J. Syst. Evol. Microbiol.">
        <title>Complete genome sequence of Corynebacterium casei LMG S-19264T (=DSM 44701T), isolated from a smear-ripened cheese.</title>
        <authorList>
            <consortium name="US DOE Joint Genome Institute (JGI-PGF)"/>
            <person name="Walter F."/>
            <person name="Albersmeier A."/>
            <person name="Kalinowski J."/>
            <person name="Ruckert C."/>
        </authorList>
    </citation>
    <scope>NUCLEOTIDE SEQUENCE</scope>
    <source>
        <strain evidence="3">JCM 4834</strain>
    </source>
</reference>
<sequence>MRRYRYRCTICRTTSPTVHRPGDLETEGHAHRHSQHGGHYPDDELAGRIDRRGRWYETLHPLTATHAHLADALSDLHDPKTLGHYWWASAGAALILATAAALVLGILTTALHTL</sequence>
<dbReference type="Proteomes" id="UP000634660">
    <property type="component" value="Unassembled WGS sequence"/>
</dbReference>
<evidence type="ECO:0000313" key="4">
    <source>
        <dbReference type="Proteomes" id="UP000634660"/>
    </source>
</evidence>
<dbReference type="AlphaFoldDB" id="A0A918RGD5"/>
<name>A0A918RGD5_9ACTN</name>
<evidence type="ECO:0000256" key="1">
    <source>
        <dbReference type="SAM" id="MobiDB-lite"/>
    </source>
</evidence>
<dbReference type="RefSeq" id="WP_189829190.1">
    <property type="nucleotide sequence ID" value="NZ_BMVX01000043.1"/>
</dbReference>
<accession>A0A918RGD5</accession>
<evidence type="ECO:0000256" key="2">
    <source>
        <dbReference type="SAM" id="Phobius"/>
    </source>
</evidence>
<dbReference type="EMBL" id="BMVX01000043">
    <property type="protein sequence ID" value="GGZ96923.1"/>
    <property type="molecule type" value="Genomic_DNA"/>
</dbReference>
<keyword evidence="2" id="KW-0812">Transmembrane</keyword>
<keyword evidence="2" id="KW-0472">Membrane</keyword>
<reference evidence="3" key="2">
    <citation type="submission" date="2020-09" db="EMBL/GenBank/DDBJ databases">
        <authorList>
            <person name="Sun Q."/>
            <person name="Ohkuma M."/>
        </authorList>
    </citation>
    <scope>NUCLEOTIDE SEQUENCE</scope>
    <source>
        <strain evidence="3">JCM 4834</strain>
    </source>
</reference>
<keyword evidence="2" id="KW-1133">Transmembrane helix</keyword>
<feature type="transmembrane region" description="Helical" evidence="2">
    <location>
        <begin position="85"/>
        <end position="111"/>
    </location>
</feature>
<gene>
    <name evidence="3" type="ORF">GCM10010371_66060</name>
</gene>
<feature type="region of interest" description="Disordered" evidence="1">
    <location>
        <begin position="19"/>
        <end position="43"/>
    </location>
</feature>
<organism evidence="3 4">
    <name type="scientific">Streptomyces subrutilus</name>
    <dbReference type="NCBI Taxonomy" id="36818"/>
    <lineage>
        <taxon>Bacteria</taxon>
        <taxon>Bacillati</taxon>
        <taxon>Actinomycetota</taxon>
        <taxon>Actinomycetes</taxon>
        <taxon>Kitasatosporales</taxon>
        <taxon>Streptomycetaceae</taxon>
        <taxon>Streptomyces</taxon>
    </lineage>
</organism>
<evidence type="ECO:0000313" key="3">
    <source>
        <dbReference type="EMBL" id="GGZ96923.1"/>
    </source>
</evidence>
<feature type="compositionally biased region" description="Basic and acidic residues" evidence="1">
    <location>
        <begin position="20"/>
        <end position="29"/>
    </location>
</feature>